<keyword evidence="2" id="KW-1185">Reference proteome</keyword>
<dbReference type="GO" id="GO:0005634">
    <property type="term" value="C:nucleus"/>
    <property type="evidence" value="ECO:0007669"/>
    <property type="project" value="TreeGrafter"/>
</dbReference>
<sequence length="202" mass="22894">MSKLALSSLHQALQRSFASVDSSQKLWLGVLADCSPLMVSLGNLAEQAIALNNVQLSNTPLRDFPDLEDRLRFKLLQAIDTVLNRIHEKMSSLQSIRDTVTNQVSAVLRLYQQNAEDLDLHTVTQRSAVTPSVADMLEWLQDAERHYRQQFLKRKTLLHMLKADDLSLLEAAPKTWKSLESPSANEQITDTLCKVSFFMESR</sequence>
<dbReference type="PANTHER" id="PTHR16234">
    <property type="entry name" value="SIMILAR TO HYPOTHETICAL PROTEIN FLJ20508"/>
    <property type="match status" value="1"/>
</dbReference>
<dbReference type="Proteomes" id="UP000694680">
    <property type="component" value="Chromosome 11"/>
</dbReference>
<dbReference type="PANTHER" id="PTHR16234:SF5">
    <property type="entry name" value="AFG2-INTERACTING RIBOSOME MATURATION FACTOR"/>
    <property type="match status" value="1"/>
</dbReference>
<evidence type="ECO:0000313" key="1">
    <source>
        <dbReference type="Ensembl" id="ENSGWIP00000022652.1"/>
    </source>
</evidence>
<dbReference type="GO" id="GO:0005737">
    <property type="term" value="C:cytoplasm"/>
    <property type="evidence" value="ECO:0007669"/>
    <property type="project" value="TreeGrafter"/>
</dbReference>
<dbReference type="Pfam" id="PF15011">
    <property type="entry name" value="CA109-like"/>
    <property type="match status" value="1"/>
</dbReference>
<proteinExistence type="predicted"/>
<dbReference type="RefSeq" id="XP_028317225.1">
    <property type="nucleotide sequence ID" value="XM_028461424.1"/>
</dbReference>
<dbReference type="Ensembl" id="ENSGWIT00000024824.1">
    <property type="protein sequence ID" value="ENSGWIP00000022652.1"/>
    <property type="gene ID" value="ENSGWIG00000012126.1"/>
</dbReference>
<reference evidence="1" key="2">
    <citation type="submission" date="2025-08" db="UniProtKB">
        <authorList>
            <consortium name="Ensembl"/>
        </authorList>
    </citation>
    <scope>IDENTIFICATION</scope>
</reference>
<dbReference type="CTD" id="54955"/>
<organism evidence="1 2">
    <name type="scientific">Gouania willdenowi</name>
    <name type="common">Blunt-snouted clingfish</name>
    <name type="synonym">Lepadogaster willdenowi</name>
    <dbReference type="NCBI Taxonomy" id="441366"/>
    <lineage>
        <taxon>Eukaryota</taxon>
        <taxon>Metazoa</taxon>
        <taxon>Chordata</taxon>
        <taxon>Craniata</taxon>
        <taxon>Vertebrata</taxon>
        <taxon>Euteleostomi</taxon>
        <taxon>Actinopterygii</taxon>
        <taxon>Neopterygii</taxon>
        <taxon>Teleostei</taxon>
        <taxon>Neoteleostei</taxon>
        <taxon>Acanthomorphata</taxon>
        <taxon>Ovalentaria</taxon>
        <taxon>Blenniimorphae</taxon>
        <taxon>Blenniiformes</taxon>
        <taxon>Gobiesocoidei</taxon>
        <taxon>Gobiesocidae</taxon>
        <taxon>Gobiesocinae</taxon>
        <taxon>Gouania</taxon>
    </lineage>
</organism>
<evidence type="ECO:0000313" key="2">
    <source>
        <dbReference type="Proteomes" id="UP000694680"/>
    </source>
</evidence>
<dbReference type="OrthoDB" id="6605214at2759"/>
<name>A0A8C5G8T7_GOUWI</name>
<reference evidence="1" key="3">
    <citation type="submission" date="2025-09" db="UniProtKB">
        <authorList>
            <consortium name="Ensembl"/>
        </authorList>
    </citation>
    <scope>IDENTIFICATION</scope>
</reference>
<reference evidence="1" key="1">
    <citation type="submission" date="2020-06" db="EMBL/GenBank/DDBJ databases">
        <authorList>
            <consortium name="Wellcome Sanger Institute Data Sharing"/>
        </authorList>
    </citation>
    <scope>NUCLEOTIDE SEQUENCE [LARGE SCALE GENOMIC DNA]</scope>
</reference>
<gene>
    <name evidence="1" type="primary">airim</name>
</gene>
<protein>
    <submittedName>
        <fullName evidence="1">Uncharacterized protein</fullName>
    </submittedName>
</protein>
<dbReference type="GeneID" id="114472234"/>
<dbReference type="AlphaFoldDB" id="A0A8C5G8T7"/>
<accession>A0A8C5G8T7</accession>
<dbReference type="InterPro" id="IPR029159">
    <property type="entry name" value="CA109-like"/>
</dbReference>